<feature type="compositionally biased region" description="Basic and acidic residues" evidence="2">
    <location>
        <begin position="316"/>
        <end position="333"/>
    </location>
</feature>
<evidence type="ECO:0000313" key="4">
    <source>
        <dbReference type="WBParaSite" id="PgR016_g143_t01"/>
    </source>
</evidence>
<organism evidence="3 4">
    <name type="scientific">Parascaris univalens</name>
    <name type="common">Nematode worm</name>
    <dbReference type="NCBI Taxonomy" id="6257"/>
    <lineage>
        <taxon>Eukaryota</taxon>
        <taxon>Metazoa</taxon>
        <taxon>Ecdysozoa</taxon>
        <taxon>Nematoda</taxon>
        <taxon>Chromadorea</taxon>
        <taxon>Rhabditida</taxon>
        <taxon>Spirurina</taxon>
        <taxon>Ascaridomorpha</taxon>
        <taxon>Ascaridoidea</taxon>
        <taxon>Ascarididae</taxon>
        <taxon>Parascaris</taxon>
    </lineage>
</organism>
<dbReference type="PANTHER" id="PTHR48029:SF1">
    <property type="entry name" value="NUCLEOLAR PROTEIN 8"/>
    <property type="match status" value="1"/>
</dbReference>
<dbReference type="GO" id="GO:0003723">
    <property type="term" value="F:RNA binding"/>
    <property type="evidence" value="ECO:0007669"/>
    <property type="project" value="UniProtKB-KW"/>
</dbReference>
<sequence>MECGMVEGSSVICSMSDVSRRTDKRARSEAQRLESCMQRRQLETRRQAIISRALNGVDSIATSKKIVFHSDSEGECIEEASIEKKARGIPLFDDEEDGDIEDIEPSISNRHFGSKGAKLMLMETKFGNDERFRLSEKFLEDGDQDEEGDEEVEAGKERRATLAILSKVLGKSIRTTKSTGSGIHFKRAAPFSRFDPDDEDHLQWLNERKQHNKPQGSSEREGKGHEGKDCQRIGRGDEERRKVEESTVVGGYYFEVDKNFAESLKKKLNVEDSSSEPINGFSFLGSIGRNQSVEDGGLEEKLMGSSKKHPVYSKEVSVRGMDEEHRSEEGRPEKKLKRAEGLSTAPDSGCFLFVTHSDHDIWKVVDNFRRKRSVEAIGKRWSYIRTSIIKVYKGQRKQALKRQKERRTQTLRREYLSLREDKSAHGEAQNGTYGVDEGEKKSSREKRSPLRAAIRLEKKTDGRSKRKKRRVECEVNAANA</sequence>
<feature type="region of interest" description="Disordered" evidence="2">
    <location>
        <begin position="206"/>
        <end position="242"/>
    </location>
</feature>
<feature type="region of interest" description="Disordered" evidence="2">
    <location>
        <begin position="301"/>
        <end position="343"/>
    </location>
</feature>
<accession>A0A915AUJ6</accession>
<name>A0A915AUJ6_PARUN</name>
<dbReference type="WBParaSite" id="PgR016_g143_t01">
    <property type="protein sequence ID" value="PgR016_g143_t01"/>
    <property type="gene ID" value="PgR016_g143"/>
</dbReference>
<feature type="region of interest" description="Disordered" evidence="2">
    <location>
        <begin position="417"/>
        <end position="480"/>
    </location>
</feature>
<evidence type="ECO:0000256" key="1">
    <source>
        <dbReference type="ARBA" id="ARBA00022884"/>
    </source>
</evidence>
<evidence type="ECO:0000313" key="3">
    <source>
        <dbReference type="Proteomes" id="UP000887569"/>
    </source>
</evidence>
<reference evidence="4" key="1">
    <citation type="submission" date="2022-11" db="UniProtKB">
        <authorList>
            <consortium name="WormBaseParasite"/>
        </authorList>
    </citation>
    <scope>IDENTIFICATION</scope>
</reference>
<dbReference type="PANTHER" id="PTHR48029">
    <property type="entry name" value="NUCLEOLAR PROTEIN 8"/>
    <property type="match status" value="1"/>
</dbReference>
<proteinExistence type="predicted"/>
<keyword evidence="1" id="KW-0694">RNA-binding</keyword>
<dbReference type="Proteomes" id="UP000887569">
    <property type="component" value="Unplaced"/>
</dbReference>
<feature type="compositionally biased region" description="Basic and acidic residues" evidence="2">
    <location>
        <begin position="437"/>
        <end position="463"/>
    </location>
</feature>
<feature type="compositionally biased region" description="Basic and acidic residues" evidence="2">
    <location>
        <begin position="218"/>
        <end position="242"/>
    </location>
</feature>
<protein>
    <submittedName>
        <fullName evidence="4">Uncharacterized protein</fullName>
    </submittedName>
</protein>
<dbReference type="AlphaFoldDB" id="A0A915AUJ6"/>
<evidence type="ECO:0000256" key="2">
    <source>
        <dbReference type="SAM" id="MobiDB-lite"/>
    </source>
</evidence>
<keyword evidence="3" id="KW-1185">Reference proteome</keyword>